<dbReference type="Pfam" id="PF18962">
    <property type="entry name" value="Por_Secre_tail"/>
    <property type="match status" value="1"/>
</dbReference>
<feature type="chain" id="PRO_5013257920" evidence="2">
    <location>
        <begin position="32"/>
        <end position="1292"/>
    </location>
</feature>
<evidence type="ECO:0000256" key="2">
    <source>
        <dbReference type="SAM" id="SignalP"/>
    </source>
</evidence>
<evidence type="ECO:0000256" key="1">
    <source>
        <dbReference type="ARBA" id="ARBA00022729"/>
    </source>
</evidence>
<dbReference type="NCBIfam" id="TIGR04183">
    <property type="entry name" value="Por_Secre_tail"/>
    <property type="match status" value="1"/>
</dbReference>
<dbReference type="SUPFAM" id="SSF48230">
    <property type="entry name" value="Chondroitin AC/alginate lyase"/>
    <property type="match status" value="1"/>
</dbReference>
<feature type="signal peptide" evidence="2">
    <location>
        <begin position="1"/>
        <end position="31"/>
    </location>
</feature>
<sequence length="1292" mass="143325">MMKIDFVSRIYYMKKFLLLSLAMSFCISLNAQIFKQDFSSSTSIADYVSTTPNIGQFDNISPNGANLTASIINRALRFNRTSTATIYAYRNFTFAANPTFVQLKFDFEVSNYQAGTQSPLFSVFIGSGFSSASSGSSSDFTSRFGINAQTANGEFKVSTIDNIGGAPSSSIFSGKQTITFVVNNSGSNQTYTAPNGSTETVVNGKMDVWVGTTRGIDDFSLKNTDAKGVISGFKIQATSASGTGTFDFDNIEMIDLEDESTTPPTAPINLPDTPTEYLSLKHPFIWASYPERQHIVDNIHEYDWASSLYNQLKSSVDIKKNTHVTDQEAILKTIPAIPGLFSDRTSHTEILASMTEAAILYYLTNDTSYAQYSADILSHYMERLAVQPVQKYQEGTDGLMFDDGWLESRTLFPRIALTYDFLYNYVNNVSTTVYDYETKTRKKFDDAVAQTTVANLADIVFMSIRAPHSNHSVLAGNGALFNLLMIANDTKKDEYFNRFYNNANESFDAYTWTLNNFTENGVWPETFSYSKDSHGLVIQSLNVIDRYNPSLNLLNNHLNILDGFIGYANWFYPSNELMRFGDSGIDGDMTNEYRWILSIATRKNLPSYKQLATQNLKHYYDQNGGYVPVIEYERLEFNSPLQLLWGEHVAATETAVAPKVETTYNLKHAGLLVQRNFNTTDVKNNGLMYYSGGSAYVHTHSTGIDLELYGKGQVTGAESGSGSYGSDEHENYRVRHASHNTVIVNGSGKRGGNNWLTKVASVALEACEPKSYGTSISNNFSFSAQFIDDSFNDCLQQRTNSIIRTSESTGYYFDILRSKSKTSDDYHDYIYHNIGDAVSLKFTDNSAVPLNASTKYATDKVGDVTGWTFFENVNSSASTQKAIKASFALNAVNKFMNVSIPAGIEREYTTALAPYTKGALNDYDKKKTPVITMRKIGEAWNEPFVAIYEPSDSQESTIKSTTNIYNNNKVVGVKVISEVNGAEITDIILANDEDDIKLNLPNLNIDFTGRFGIVRLNVKDGKTNVSLYVGKGQQLVFDGYTLDADSEEKGLLAYTLDYEYVFELASDNFLIETVGETCTGKQNGSLKIEASLDRNYIATINGNTHNFNSTLTVDGLSPGTYDLCITIEGDTFEQCYNVTIEGGSKLEGKIKVDKKIAAVSIAKGTAPYTVLKNGKTILETYQTNFSVEINHGDQLQIQSKSACQGVLSKSIDLLENVRVYPNPTNGLFEMYLPEDIKTANIEIYNIQSQLISSQTYTVQGGSVSLNISDKPVGVYFVKLNLEKPVFIKVIKN</sequence>
<evidence type="ECO:0000313" key="7">
    <source>
        <dbReference type="Proteomes" id="UP000198384"/>
    </source>
</evidence>
<name>A0A238YIJ2_9FLAO</name>
<feature type="domain" description="Endo-acting ulvan lyase C-terminal" evidence="4">
    <location>
        <begin position="958"/>
        <end position="1052"/>
    </location>
</feature>
<evidence type="ECO:0000259" key="4">
    <source>
        <dbReference type="Pfam" id="PF26374"/>
    </source>
</evidence>
<dbReference type="InterPro" id="IPR058848">
    <property type="entry name" value="Ulvan_lyase_C"/>
</dbReference>
<organism evidence="6 7">
    <name type="scientific">Lutibacter agarilyticus</name>
    <dbReference type="NCBI Taxonomy" id="1109740"/>
    <lineage>
        <taxon>Bacteria</taxon>
        <taxon>Pseudomonadati</taxon>
        <taxon>Bacteroidota</taxon>
        <taxon>Flavobacteriia</taxon>
        <taxon>Flavobacteriales</taxon>
        <taxon>Flavobacteriaceae</taxon>
        <taxon>Lutibacter</taxon>
    </lineage>
</organism>
<proteinExistence type="predicted"/>
<dbReference type="InterPro" id="IPR026444">
    <property type="entry name" value="Secre_tail"/>
</dbReference>
<evidence type="ECO:0000259" key="3">
    <source>
        <dbReference type="Pfam" id="PF18962"/>
    </source>
</evidence>
<protein>
    <submittedName>
        <fullName evidence="6">Por secretion system C-terminal sorting domain-containing protein</fullName>
    </submittedName>
</protein>
<dbReference type="OrthoDB" id="8732671at2"/>
<feature type="domain" description="Endo-acting ulvan lyase 2nd" evidence="5">
    <location>
        <begin position="519"/>
        <end position="655"/>
    </location>
</feature>
<dbReference type="Proteomes" id="UP000198384">
    <property type="component" value="Unassembled WGS sequence"/>
</dbReference>
<evidence type="ECO:0000259" key="5">
    <source>
        <dbReference type="Pfam" id="PF26377"/>
    </source>
</evidence>
<feature type="domain" description="Secretion system C-terminal sorting" evidence="3">
    <location>
        <begin position="1219"/>
        <end position="1283"/>
    </location>
</feature>
<dbReference type="Gene3D" id="1.50.10.100">
    <property type="entry name" value="Chondroitin AC/alginate lyase"/>
    <property type="match status" value="1"/>
</dbReference>
<reference evidence="6 7" key="1">
    <citation type="submission" date="2017-06" db="EMBL/GenBank/DDBJ databases">
        <authorList>
            <person name="Kim H.J."/>
            <person name="Triplett B.A."/>
        </authorList>
    </citation>
    <scope>NUCLEOTIDE SEQUENCE [LARGE SCALE GENOMIC DNA]</scope>
    <source>
        <strain evidence="6 7">DSM 29150</strain>
    </source>
</reference>
<dbReference type="Gene3D" id="2.70.98.70">
    <property type="match status" value="1"/>
</dbReference>
<dbReference type="InterPro" id="IPR008929">
    <property type="entry name" value="Chondroitin_lyas"/>
</dbReference>
<gene>
    <name evidence="6" type="ORF">SAMN06265371_109107</name>
</gene>
<dbReference type="Pfam" id="PF26377">
    <property type="entry name" value="Ulvan_lyase_2nd"/>
    <property type="match status" value="1"/>
</dbReference>
<dbReference type="Pfam" id="PF26374">
    <property type="entry name" value="Ulvan_lyaseC"/>
    <property type="match status" value="1"/>
</dbReference>
<accession>A0A238YIJ2</accession>
<keyword evidence="7" id="KW-1185">Reference proteome</keyword>
<keyword evidence="1 2" id="KW-0732">Signal</keyword>
<dbReference type="InterPro" id="IPR058849">
    <property type="entry name" value="Ulvan_lyase_2nd"/>
</dbReference>
<dbReference type="EMBL" id="FZNT01000009">
    <property type="protein sequence ID" value="SNR71005.1"/>
    <property type="molecule type" value="Genomic_DNA"/>
</dbReference>
<evidence type="ECO:0000313" key="6">
    <source>
        <dbReference type="EMBL" id="SNR71005.1"/>
    </source>
</evidence>